<dbReference type="InterPro" id="IPR020846">
    <property type="entry name" value="MFS_dom"/>
</dbReference>
<name>A0ABQ2ZV22_9ACTN</name>
<dbReference type="PANTHER" id="PTHR23501:SF197">
    <property type="entry name" value="COMD"/>
    <property type="match status" value="1"/>
</dbReference>
<feature type="region of interest" description="Disordered" evidence="5">
    <location>
        <begin position="522"/>
        <end position="591"/>
    </location>
</feature>
<organism evidence="8 9">
    <name type="scientific">Streptomyces xanthochromogenes</name>
    <dbReference type="NCBI Taxonomy" id="67384"/>
    <lineage>
        <taxon>Bacteria</taxon>
        <taxon>Bacillati</taxon>
        <taxon>Actinomycetota</taxon>
        <taxon>Actinomycetes</taxon>
        <taxon>Kitasatosporales</taxon>
        <taxon>Streptomycetaceae</taxon>
        <taxon>Streptomyces</taxon>
    </lineage>
</organism>
<dbReference type="InterPro" id="IPR036259">
    <property type="entry name" value="MFS_trans_sf"/>
</dbReference>
<evidence type="ECO:0000256" key="5">
    <source>
        <dbReference type="SAM" id="MobiDB-lite"/>
    </source>
</evidence>
<feature type="transmembrane region" description="Helical" evidence="6">
    <location>
        <begin position="263"/>
        <end position="280"/>
    </location>
</feature>
<feature type="compositionally biased region" description="Basic and acidic residues" evidence="5">
    <location>
        <begin position="555"/>
        <end position="564"/>
    </location>
</feature>
<proteinExistence type="predicted"/>
<feature type="transmembrane region" description="Helical" evidence="6">
    <location>
        <begin position="230"/>
        <end position="251"/>
    </location>
</feature>
<reference evidence="9" key="1">
    <citation type="journal article" date="2019" name="Int. J. Syst. Evol. Microbiol.">
        <title>The Global Catalogue of Microorganisms (GCM) 10K type strain sequencing project: providing services to taxonomists for standard genome sequencing and annotation.</title>
        <authorList>
            <consortium name="The Broad Institute Genomics Platform"/>
            <consortium name="The Broad Institute Genome Sequencing Center for Infectious Disease"/>
            <person name="Wu L."/>
            <person name="Ma J."/>
        </authorList>
    </citation>
    <scope>NUCLEOTIDE SEQUENCE [LARGE SCALE GENOMIC DNA]</scope>
    <source>
        <strain evidence="9">JCM 4594</strain>
    </source>
</reference>
<feature type="transmembrane region" description="Helical" evidence="6">
    <location>
        <begin position="393"/>
        <end position="412"/>
    </location>
</feature>
<keyword evidence="4 6" id="KW-0472">Membrane</keyword>
<keyword evidence="3 6" id="KW-1133">Transmembrane helix</keyword>
<dbReference type="Pfam" id="PF07690">
    <property type="entry name" value="MFS_1"/>
    <property type="match status" value="1"/>
</dbReference>
<comment type="caution">
    <text evidence="8">The sequence shown here is derived from an EMBL/GenBank/DDBJ whole genome shotgun (WGS) entry which is preliminary data.</text>
</comment>
<dbReference type="Proteomes" id="UP000600946">
    <property type="component" value="Unassembled WGS sequence"/>
</dbReference>
<sequence length="591" mass="60345">MSTDVSAEVTASDATPQEGAKESAKEKKPNPNGMSDIQVLVFIVCAMATMTLALLDGSIISSAVLPIVRDLDPAHGIDRFPWLITAYLLAATAAQPLYGRLSDSYGPRRIYLAALGTFLAGSALCATAHSLTQLIVFRAVQGLGGGGLMSMTLIVIATLYPPKSRAGRSNAGGALIAAGIIAGPMIGGPLSENLSWRWIFLLNVPLAGLALAGVAWALRLPVKGTRQKVDILGSVLIAAATCALLLGVKAYGEHNSFSGPVLPYFYGGLLMAGAFVARQLKASDPLMPLTLFTDKVFRPAAILQFVGGFALLSLPVFLINYLNIVRGVSLDAVGLHLIPLAVGVVLVFLGWGRIITRTGKCKAVLVTTTATAAAAVTGLGLTVADAPVWEFDLLLLLLGVGLGGVTQIALFMTQSAASADQLGVVTTTSRFATMLGTTIGGTVLGAVLSARFASAAGAAGVKDPDAAAAQLAGLDAVRRHLVKDAFAHATSTLLLTAAGLLLLALVTALLMKDVDVNTAALSGDGSAEPSAEASAGEATEEAVPAAPTSEEDEVDARTDAEHPLPHPLHPDGAAGLGADGSGSRGDGRRAA</sequence>
<gene>
    <name evidence="8" type="ORF">GCM10010326_15970</name>
</gene>
<feature type="transmembrane region" description="Helical" evidence="6">
    <location>
        <begin position="37"/>
        <end position="60"/>
    </location>
</feature>
<feature type="transmembrane region" description="Helical" evidence="6">
    <location>
        <begin position="135"/>
        <end position="160"/>
    </location>
</feature>
<feature type="compositionally biased region" description="Gly residues" evidence="5">
    <location>
        <begin position="574"/>
        <end position="584"/>
    </location>
</feature>
<feature type="transmembrane region" description="Helical" evidence="6">
    <location>
        <begin position="486"/>
        <end position="511"/>
    </location>
</feature>
<feature type="compositionally biased region" description="Low complexity" evidence="5">
    <location>
        <begin position="522"/>
        <end position="548"/>
    </location>
</feature>
<feature type="transmembrane region" description="Helical" evidence="6">
    <location>
        <begin position="110"/>
        <end position="129"/>
    </location>
</feature>
<evidence type="ECO:0000313" key="8">
    <source>
        <dbReference type="EMBL" id="GGY23274.1"/>
    </source>
</evidence>
<dbReference type="GeneID" id="96289600"/>
<protein>
    <recommendedName>
        <fullName evidence="7">Major facilitator superfamily (MFS) profile domain-containing protein</fullName>
    </recommendedName>
</protein>
<dbReference type="PROSITE" id="PS50850">
    <property type="entry name" value="MFS"/>
    <property type="match status" value="1"/>
</dbReference>
<evidence type="ECO:0000256" key="3">
    <source>
        <dbReference type="ARBA" id="ARBA00022989"/>
    </source>
</evidence>
<keyword evidence="9" id="KW-1185">Reference proteome</keyword>
<evidence type="ECO:0000256" key="2">
    <source>
        <dbReference type="ARBA" id="ARBA00022692"/>
    </source>
</evidence>
<dbReference type="EMBL" id="BMUU01000002">
    <property type="protein sequence ID" value="GGY23274.1"/>
    <property type="molecule type" value="Genomic_DNA"/>
</dbReference>
<evidence type="ECO:0000256" key="4">
    <source>
        <dbReference type="ARBA" id="ARBA00023136"/>
    </source>
</evidence>
<dbReference type="InterPro" id="IPR011701">
    <property type="entry name" value="MFS"/>
</dbReference>
<dbReference type="SUPFAM" id="SSF103473">
    <property type="entry name" value="MFS general substrate transporter"/>
    <property type="match status" value="1"/>
</dbReference>
<feature type="transmembrane region" description="Helical" evidence="6">
    <location>
        <begin position="196"/>
        <end position="218"/>
    </location>
</feature>
<dbReference type="PANTHER" id="PTHR23501">
    <property type="entry name" value="MAJOR FACILITATOR SUPERFAMILY"/>
    <property type="match status" value="1"/>
</dbReference>
<feature type="transmembrane region" description="Helical" evidence="6">
    <location>
        <begin position="363"/>
        <end position="381"/>
    </location>
</feature>
<accession>A0ABQ2ZV22</accession>
<feature type="transmembrane region" description="Helical" evidence="6">
    <location>
        <begin position="333"/>
        <end position="351"/>
    </location>
</feature>
<feature type="transmembrane region" description="Helical" evidence="6">
    <location>
        <begin position="80"/>
        <end position="98"/>
    </location>
</feature>
<evidence type="ECO:0000313" key="9">
    <source>
        <dbReference type="Proteomes" id="UP000600946"/>
    </source>
</evidence>
<keyword evidence="2 6" id="KW-0812">Transmembrane</keyword>
<feature type="transmembrane region" description="Helical" evidence="6">
    <location>
        <begin position="301"/>
        <end position="321"/>
    </location>
</feature>
<feature type="transmembrane region" description="Helical" evidence="6">
    <location>
        <begin position="172"/>
        <end position="190"/>
    </location>
</feature>
<dbReference type="PRINTS" id="PR01036">
    <property type="entry name" value="TCRTETB"/>
</dbReference>
<comment type="subcellular location">
    <subcellularLocation>
        <location evidence="1">Cell membrane</location>
        <topology evidence="1">Multi-pass membrane protein</topology>
    </subcellularLocation>
</comment>
<evidence type="ECO:0000259" key="7">
    <source>
        <dbReference type="PROSITE" id="PS50850"/>
    </source>
</evidence>
<dbReference type="Gene3D" id="1.20.1250.20">
    <property type="entry name" value="MFS general substrate transporter like domains"/>
    <property type="match status" value="1"/>
</dbReference>
<feature type="compositionally biased region" description="Basic and acidic residues" evidence="5">
    <location>
        <begin position="19"/>
        <end position="29"/>
    </location>
</feature>
<dbReference type="RefSeq" id="WP_190026625.1">
    <property type="nucleotide sequence ID" value="NZ_BMUU01000002.1"/>
</dbReference>
<dbReference type="Gene3D" id="1.20.1720.10">
    <property type="entry name" value="Multidrug resistance protein D"/>
    <property type="match status" value="1"/>
</dbReference>
<evidence type="ECO:0000256" key="1">
    <source>
        <dbReference type="ARBA" id="ARBA00004651"/>
    </source>
</evidence>
<evidence type="ECO:0000256" key="6">
    <source>
        <dbReference type="SAM" id="Phobius"/>
    </source>
</evidence>
<feature type="domain" description="Major facilitator superfamily (MFS) profile" evidence="7">
    <location>
        <begin position="42"/>
        <end position="515"/>
    </location>
</feature>
<feature type="region of interest" description="Disordered" evidence="5">
    <location>
        <begin position="1"/>
        <end position="31"/>
    </location>
</feature>